<dbReference type="KEGG" id="vg:80090753"/>
<keyword evidence="4" id="KW-1185">Reference proteome</keyword>
<dbReference type="RefSeq" id="YP_010761507.1">
    <property type="nucleotide sequence ID" value="NC_073597.1"/>
</dbReference>
<feature type="compositionally biased region" description="Low complexity" evidence="2">
    <location>
        <begin position="81"/>
        <end position="93"/>
    </location>
</feature>
<keyword evidence="1" id="KW-0175">Coiled coil</keyword>
<evidence type="ECO:0000256" key="2">
    <source>
        <dbReference type="SAM" id="MobiDB-lite"/>
    </source>
</evidence>
<evidence type="ECO:0000256" key="1">
    <source>
        <dbReference type="SAM" id="Coils"/>
    </source>
</evidence>
<accession>A0A4D6T972</accession>
<feature type="coiled-coil region" evidence="1">
    <location>
        <begin position="100"/>
        <end position="150"/>
    </location>
</feature>
<feature type="compositionally biased region" description="Basic and acidic residues" evidence="2">
    <location>
        <begin position="176"/>
        <end position="186"/>
    </location>
</feature>
<evidence type="ECO:0000313" key="3">
    <source>
        <dbReference type="EMBL" id="QCG78275.1"/>
    </source>
</evidence>
<reference evidence="3 4" key="1">
    <citation type="submission" date="2019-04" db="EMBL/GenBank/DDBJ databases">
        <authorList>
            <person name="Oduselu T.J."/>
            <person name="Taiwo A.E."/>
            <person name="Ayodele I.E."/>
            <person name="Oyebamiji T.O."/>
            <person name="Atoyebi A.N."/>
            <person name="Omolola C.M."/>
            <person name="Lazarus F.U."/>
            <person name="Jose L.A."/>
            <person name="Akinlolu E.A."/>
            <person name="Ojebola B.M."/>
            <person name="Olatinwo S.O."/>
            <person name="Raifu M.K."/>
            <person name="Adebiyi I."/>
            <person name="Ogunleye V.O."/>
            <person name="Faleye T.O.C."/>
            <person name="Bakarey A.S."/>
            <person name="Adewumi O.M."/>
            <person name="Anetor J.I."/>
            <person name="Ademowo O.G."/>
            <person name="Garlena R.A."/>
            <person name="Russell D.A."/>
            <person name="Pope W.H."/>
            <person name="Jacobs-Sera D."/>
            <person name="Hatfull G.F."/>
        </authorList>
    </citation>
    <scope>NUCLEOTIDE SEQUENCE [LARGE SCALE GENOMIC DNA]</scope>
</reference>
<evidence type="ECO:0000313" key="4">
    <source>
        <dbReference type="Proteomes" id="UP000298729"/>
    </source>
</evidence>
<feature type="coiled-coil region" evidence="1">
    <location>
        <begin position="333"/>
        <end position="433"/>
    </location>
</feature>
<name>A0A4D6T972_9CAUD</name>
<dbReference type="GeneID" id="80090753"/>
<feature type="region of interest" description="Disordered" evidence="2">
    <location>
        <begin position="79"/>
        <end position="100"/>
    </location>
</feature>
<sequence length="608" mass="63547">MTIKFDFVSDVSGVTRGTDDIAERFDAVAESLVDLAKGGDAAGDKLEASLDSAGAAAQAMAREGAQAGDKLEASLDQAGQAAKGLGRDGAAAGDKLDAGLDDGSKAADKLERKLEDALDAAQDLGKSRGLDKLEGDLDAAGKSADTFEDKARKAFKSVGDDARKSGDVVGSATKKGTKEASEAAEEFKDEAKSNLSEVASSFSGSMDSAVDLVQGTLGGLAANLGSAGLIGTAVAAVGIGLAKAFAEGEAERINNMGEAVTALATELRGLDGDLSKVNFDKYMEEWGLAIQDTREWWELWQDHAETGLEDISKKAKDAGVDWKEAFRGTKGSMEDSQKALDVVNKKLDEVTKSAEIYVDAMSGMTTMDPDSQRQIDALKELKKGYEDNISVQQRAEEANRLLEAAGVKTTDQIEAEKDAVDKANDALEEHASRLAEAAGAAMSADQAEMDYGEALRTAEADIRANGKSLDINTASGAANKQTLIDLASKANALIQAQIDQGASTADVTARSEAARASFINQAKAAGATAEEAETLANRYGLIPKNVDTMVKAHNVAQTKTEIDGVAAPRTATVNVVKGTENVTSWIDSLRNSTIPVMIRRAPGSDVIP</sequence>
<organism evidence="3 4">
    <name type="scientific">Arthrobacter phage Idaho</name>
    <dbReference type="NCBI Taxonomy" id="2565509"/>
    <lineage>
        <taxon>Viruses</taxon>
        <taxon>Duplodnaviria</taxon>
        <taxon>Heunggongvirae</taxon>
        <taxon>Uroviricota</taxon>
        <taxon>Caudoviricetes</taxon>
        <taxon>Feeclasvirinae</taxon>
        <taxon>Idahovirus</taxon>
        <taxon>Idahovirus idaho</taxon>
    </lineage>
</organism>
<dbReference type="EMBL" id="MK757448">
    <property type="protein sequence ID" value="QCG78275.1"/>
    <property type="molecule type" value="Genomic_DNA"/>
</dbReference>
<feature type="region of interest" description="Disordered" evidence="2">
    <location>
        <begin position="162"/>
        <end position="186"/>
    </location>
</feature>
<gene>
    <name evidence="3" type="primary">10</name>
    <name evidence="3" type="ORF">SEA_IDAHO_10</name>
</gene>
<dbReference type="Proteomes" id="UP000298729">
    <property type="component" value="Segment"/>
</dbReference>
<proteinExistence type="predicted"/>
<protein>
    <submittedName>
        <fullName evidence="3">Tape measure protein</fullName>
    </submittedName>
</protein>